<reference evidence="3" key="1">
    <citation type="journal article" date="2019" name="Int. J. Syst. Evol. Microbiol.">
        <title>The Global Catalogue of Microorganisms (GCM) 10K type strain sequencing project: providing services to taxonomists for standard genome sequencing and annotation.</title>
        <authorList>
            <consortium name="The Broad Institute Genomics Platform"/>
            <consortium name="The Broad Institute Genome Sequencing Center for Infectious Disease"/>
            <person name="Wu L."/>
            <person name="Ma J."/>
        </authorList>
    </citation>
    <scope>NUCLEOTIDE SEQUENCE [LARGE SCALE GENOMIC DNA]</scope>
    <source>
        <strain evidence="3">IBRC 10765</strain>
    </source>
</reference>
<dbReference type="RefSeq" id="WP_380693907.1">
    <property type="nucleotide sequence ID" value="NZ_JBHRYR010000002.1"/>
</dbReference>
<dbReference type="InterPro" id="IPR052718">
    <property type="entry name" value="NmrA-type_oxidoreductase"/>
</dbReference>
<feature type="domain" description="NmrA-like" evidence="1">
    <location>
        <begin position="7"/>
        <end position="287"/>
    </location>
</feature>
<evidence type="ECO:0000259" key="1">
    <source>
        <dbReference type="Pfam" id="PF05368"/>
    </source>
</evidence>
<dbReference type="InterPro" id="IPR036291">
    <property type="entry name" value="NAD(P)-bd_dom_sf"/>
</dbReference>
<dbReference type="PANTHER" id="PTHR47129:SF1">
    <property type="entry name" value="NMRA-LIKE DOMAIN-CONTAINING PROTEIN"/>
    <property type="match status" value="1"/>
</dbReference>
<keyword evidence="3" id="KW-1185">Reference proteome</keyword>
<organism evidence="2 3">
    <name type="scientific">Saccharospirillum mangrovi</name>
    <dbReference type="NCBI Taxonomy" id="2161747"/>
    <lineage>
        <taxon>Bacteria</taxon>
        <taxon>Pseudomonadati</taxon>
        <taxon>Pseudomonadota</taxon>
        <taxon>Gammaproteobacteria</taxon>
        <taxon>Oceanospirillales</taxon>
        <taxon>Saccharospirillaceae</taxon>
        <taxon>Saccharospirillum</taxon>
    </lineage>
</organism>
<name>A0ABV7ZV92_9GAMM</name>
<dbReference type="Pfam" id="PF05368">
    <property type="entry name" value="NmrA"/>
    <property type="match status" value="1"/>
</dbReference>
<evidence type="ECO:0000313" key="3">
    <source>
        <dbReference type="Proteomes" id="UP001595617"/>
    </source>
</evidence>
<protein>
    <submittedName>
        <fullName evidence="2">SDR family oxidoreductase</fullName>
        <ecNumber evidence="2">1.6.5.2</ecNumber>
    </submittedName>
</protein>
<dbReference type="EMBL" id="JBHRYR010000002">
    <property type="protein sequence ID" value="MFC3852125.1"/>
    <property type="molecule type" value="Genomic_DNA"/>
</dbReference>
<dbReference type="Gene3D" id="3.90.25.10">
    <property type="entry name" value="UDP-galactose 4-epimerase, domain 1"/>
    <property type="match status" value="1"/>
</dbReference>
<keyword evidence="2" id="KW-0560">Oxidoreductase</keyword>
<dbReference type="Proteomes" id="UP001595617">
    <property type="component" value="Unassembled WGS sequence"/>
</dbReference>
<sequence length="298" mass="32139">MSHQYPIAVTGVAGQLGRQVIKYLLDNLQVPAQHIVALTRDTTKLVEVAAQGVEVRHADFDNTTTLADAFKGVQRLLLISTDTLGLPGKRLEQHKNAIAAAEQAGVKHVIYTSMPKPEGSAITFAGDHLGTEQALAASNMSWTILRNNWYFENLFMETEHILASGQWFSAAGDGRSAHIARADLALAAAHALASGDTTNKTYTLSGAKAYRTQDMAELLSKVSGKPIAVVPITDEQKQADLTQAGLPPALAEIFASFDINTRQGGVAEVTDHFKQLTGKEPTPFEQWLDAHKNLFAVA</sequence>
<evidence type="ECO:0000313" key="2">
    <source>
        <dbReference type="EMBL" id="MFC3852125.1"/>
    </source>
</evidence>
<gene>
    <name evidence="2" type="ORF">ACFOOG_04675</name>
</gene>
<dbReference type="Gene3D" id="3.40.50.720">
    <property type="entry name" value="NAD(P)-binding Rossmann-like Domain"/>
    <property type="match status" value="1"/>
</dbReference>
<accession>A0ABV7ZV92</accession>
<dbReference type="GO" id="GO:0003955">
    <property type="term" value="F:NAD(P)H dehydrogenase (quinone) activity"/>
    <property type="evidence" value="ECO:0007669"/>
    <property type="project" value="UniProtKB-EC"/>
</dbReference>
<dbReference type="PANTHER" id="PTHR47129">
    <property type="entry name" value="QUINONE OXIDOREDUCTASE 2"/>
    <property type="match status" value="1"/>
</dbReference>
<dbReference type="SUPFAM" id="SSF51735">
    <property type="entry name" value="NAD(P)-binding Rossmann-fold domains"/>
    <property type="match status" value="1"/>
</dbReference>
<dbReference type="InterPro" id="IPR008030">
    <property type="entry name" value="NmrA-like"/>
</dbReference>
<proteinExistence type="predicted"/>
<comment type="caution">
    <text evidence="2">The sequence shown here is derived from an EMBL/GenBank/DDBJ whole genome shotgun (WGS) entry which is preliminary data.</text>
</comment>
<dbReference type="EC" id="1.6.5.2" evidence="2"/>
<dbReference type="CDD" id="cd05269">
    <property type="entry name" value="TMR_SDR_a"/>
    <property type="match status" value="1"/>
</dbReference>